<protein>
    <submittedName>
        <fullName evidence="1">Uncharacterized protein</fullName>
    </submittedName>
</protein>
<dbReference type="HOGENOM" id="CLU_1516238_0_0_5"/>
<dbReference type="AlphaFoldDB" id="Q1YHW1"/>
<gene>
    <name evidence="1" type="ORF">SI859A1_01724</name>
</gene>
<organism evidence="1 2">
    <name type="scientific">Aurantimonas manganoxydans (strain ATCC BAA-1229 / DSM 21871 / SI85-9A1)</name>
    <dbReference type="NCBI Taxonomy" id="287752"/>
    <lineage>
        <taxon>Bacteria</taxon>
        <taxon>Pseudomonadati</taxon>
        <taxon>Pseudomonadota</taxon>
        <taxon>Alphaproteobacteria</taxon>
        <taxon>Hyphomicrobiales</taxon>
        <taxon>Aurantimonadaceae</taxon>
        <taxon>Aurantimonas</taxon>
    </lineage>
</organism>
<evidence type="ECO:0000313" key="2">
    <source>
        <dbReference type="Proteomes" id="UP000000321"/>
    </source>
</evidence>
<proteinExistence type="predicted"/>
<comment type="caution">
    <text evidence="1">The sequence shown here is derived from an EMBL/GenBank/DDBJ whole genome shotgun (WGS) entry which is preliminary data.</text>
</comment>
<dbReference type="Proteomes" id="UP000000321">
    <property type="component" value="Unassembled WGS sequence"/>
</dbReference>
<name>Q1YHW1_AURMS</name>
<dbReference type="EMBL" id="AAPJ01000003">
    <property type="protein sequence ID" value="EAS50356.1"/>
    <property type="molecule type" value="Genomic_DNA"/>
</dbReference>
<reference evidence="1 2" key="1">
    <citation type="journal article" date="2008" name="Appl. Environ. Microbiol.">
        <title>Genomic insights into Mn(II) oxidation by the marine alphaproteobacterium Aurantimonas sp. strain SI85-9A1.</title>
        <authorList>
            <person name="Dick G.J."/>
            <person name="Podell S."/>
            <person name="Johnson H.A."/>
            <person name="Rivera-Espinoza Y."/>
            <person name="Bernier-Latmani R."/>
            <person name="McCarthy J.K."/>
            <person name="Torpey J.W."/>
            <person name="Clement B.G."/>
            <person name="Gaasterland T."/>
            <person name="Tebo B.M."/>
        </authorList>
    </citation>
    <scope>NUCLEOTIDE SEQUENCE [LARGE SCALE GENOMIC DNA]</scope>
    <source>
        <strain evidence="1 2">SI85-9A1</strain>
    </source>
</reference>
<sequence>MRVMAKGSMGAGAARARAGGDRGARWTLIRPADLAACGSVLERQAAIAPGLQPALDRLGLVAHLGQRLGGKRGAGAGRAEHVDRRLASMGPGQRPMGALRRRIGLGLQESSRHMNGAGDLTALGQFVGLAHIEDHAARGMGLGRRDRSGGGLRVGDIVLHGLVHHGAPQKRLAGILK</sequence>
<evidence type="ECO:0000313" key="1">
    <source>
        <dbReference type="EMBL" id="EAS50356.1"/>
    </source>
</evidence>
<accession>Q1YHW1</accession>
<dbReference type="BioCyc" id="AURANTIMONAS:SI859A1_01724-MONOMER"/>
<keyword evidence="2" id="KW-1185">Reference proteome</keyword>